<dbReference type="AlphaFoldDB" id="A0A251XQT3"/>
<accession>A0A251XQT3</accession>
<feature type="chain" id="PRO_5039046822" evidence="1">
    <location>
        <begin position="26"/>
        <end position="234"/>
    </location>
</feature>
<organism evidence="2 3">
    <name type="scientific">Clavibacter michiganensis</name>
    <dbReference type="NCBI Taxonomy" id="28447"/>
    <lineage>
        <taxon>Bacteria</taxon>
        <taxon>Bacillati</taxon>
        <taxon>Actinomycetota</taxon>
        <taxon>Actinomycetes</taxon>
        <taxon>Micrococcales</taxon>
        <taxon>Microbacteriaceae</taxon>
        <taxon>Clavibacter</taxon>
    </lineage>
</organism>
<dbReference type="EMBL" id="MDHJ01000001">
    <property type="protein sequence ID" value="OUE07922.1"/>
    <property type="molecule type" value="Genomic_DNA"/>
</dbReference>
<protein>
    <submittedName>
        <fullName evidence="2">Uncharacterized protein</fullName>
    </submittedName>
</protein>
<evidence type="ECO:0000313" key="3">
    <source>
        <dbReference type="Proteomes" id="UP000195106"/>
    </source>
</evidence>
<sequence>MPIPARPLTMMLVVTAASLVGAMTAASGAVPGTVPEAAQRQSRVVHAGVGTAAPTTPATLLASAPAMSDADLDGLVAVLDALPDDVESADPRTTPDYERRLSRAIDRVTASSDTGDATRSSAADDALYLIGTGRGALATDLRGSAPTARLTIDWIGCAASIAGVIAQCGLPVFTVVSSIREARALFGSAYDIYPAIRYGRAAAEMGEEATQIIEALLGVDGVVSACFGAAAMDV</sequence>
<name>A0A251XQT3_9MICO</name>
<evidence type="ECO:0000313" key="2">
    <source>
        <dbReference type="EMBL" id="OUE07922.1"/>
    </source>
</evidence>
<feature type="signal peptide" evidence="1">
    <location>
        <begin position="1"/>
        <end position="25"/>
    </location>
</feature>
<proteinExistence type="predicted"/>
<comment type="caution">
    <text evidence="2">The sequence shown here is derived from an EMBL/GenBank/DDBJ whole genome shotgun (WGS) entry which is preliminary data.</text>
</comment>
<gene>
    <name evidence="2" type="ORF">CMsap09_03155</name>
</gene>
<evidence type="ECO:0000256" key="1">
    <source>
        <dbReference type="SAM" id="SignalP"/>
    </source>
</evidence>
<dbReference type="Proteomes" id="UP000195106">
    <property type="component" value="Unassembled WGS sequence"/>
</dbReference>
<reference evidence="2 3" key="1">
    <citation type="submission" date="2016-08" db="EMBL/GenBank/DDBJ databases">
        <title>Genome sequence of Clavibacter michiganensis spp. strain CASJ009.</title>
        <authorList>
            <person name="Thapa S.P."/>
            <person name="Coaker G."/>
        </authorList>
    </citation>
    <scope>NUCLEOTIDE SEQUENCE [LARGE SCALE GENOMIC DNA]</scope>
    <source>
        <strain evidence="2">CASJ009</strain>
    </source>
</reference>
<keyword evidence="1" id="KW-0732">Signal</keyword>